<protein>
    <submittedName>
        <fullName evidence="2">Uncharacterized protein</fullName>
    </submittedName>
</protein>
<keyword evidence="1" id="KW-0732">Signal</keyword>
<dbReference type="EMBL" id="LS483476">
    <property type="protein sequence ID" value="SQI54129.1"/>
    <property type="molecule type" value="Genomic_DNA"/>
</dbReference>
<organism evidence="2 3">
    <name type="scientific">Lederbergia lenta</name>
    <name type="common">Bacillus lentus</name>
    <dbReference type="NCBI Taxonomy" id="1467"/>
    <lineage>
        <taxon>Bacteria</taxon>
        <taxon>Bacillati</taxon>
        <taxon>Bacillota</taxon>
        <taxon>Bacilli</taxon>
        <taxon>Bacillales</taxon>
        <taxon>Bacillaceae</taxon>
        <taxon>Lederbergia</taxon>
    </lineage>
</organism>
<dbReference type="RefSeq" id="WP_066136620.1">
    <property type="nucleotide sequence ID" value="NZ_CBCSGM010000001.1"/>
</dbReference>
<evidence type="ECO:0000313" key="2">
    <source>
        <dbReference type="EMBL" id="SQI54129.1"/>
    </source>
</evidence>
<dbReference type="KEGG" id="blen:NCTC4824_01248"/>
<feature type="signal peptide" evidence="1">
    <location>
        <begin position="1"/>
        <end position="25"/>
    </location>
</feature>
<gene>
    <name evidence="2" type="ORF">NCTC4824_01248</name>
</gene>
<proteinExistence type="predicted"/>
<sequence>MKKLLLVFAAILVLLLGACSDSSKKMDEETKELNVTMDVKEIIKEGKITFKGMTNLPENTKLVITLSNDDNFKAQSKVIVGDSKFESEQFSNKGNSLQSGIYRVGVTMEIASVQPKSVQAIIGNDSENLKGELVIDGDSGKTIEFSKKIEIVGAEKINHEVLIKEFKEQILSYYNRINDEYDSQKNSFDPATWGAFARDFREETNKSRSQINQSALNQGEQMQIAPAFVDLQMLLTAYAADLQNRGDDKEIYRLKSQIEDSLK</sequence>
<dbReference type="PROSITE" id="PS51257">
    <property type="entry name" value="PROKAR_LIPOPROTEIN"/>
    <property type="match status" value="1"/>
</dbReference>
<accession>A0A2X4VUV9</accession>
<keyword evidence="3" id="KW-1185">Reference proteome</keyword>
<name>A0A2X4VUV9_LEDLE</name>
<feature type="chain" id="PRO_5038530675" evidence="1">
    <location>
        <begin position="26"/>
        <end position="263"/>
    </location>
</feature>
<dbReference type="Proteomes" id="UP000249134">
    <property type="component" value="Chromosome 1"/>
</dbReference>
<evidence type="ECO:0000256" key="1">
    <source>
        <dbReference type="SAM" id="SignalP"/>
    </source>
</evidence>
<reference evidence="2 3" key="1">
    <citation type="submission" date="2018-06" db="EMBL/GenBank/DDBJ databases">
        <authorList>
            <consortium name="Pathogen Informatics"/>
            <person name="Doyle S."/>
        </authorList>
    </citation>
    <scope>NUCLEOTIDE SEQUENCE [LARGE SCALE GENOMIC DNA]</scope>
    <source>
        <strain evidence="2 3">NCTC4824</strain>
    </source>
</reference>
<evidence type="ECO:0000313" key="3">
    <source>
        <dbReference type="Proteomes" id="UP000249134"/>
    </source>
</evidence>
<dbReference type="AlphaFoldDB" id="A0A2X4VUV9"/>